<evidence type="ECO:0000313" key="3">
    <source>
        <dbReference type="EMBL" id="TII03202.1"/>
    </source>
</evidence>
<reference evidence="3 6" key="4">
    <citation type="submission" date="2019-04" db="EMBL/GenBank/DDBJ databases">
        <title>Genome analysis of Streptococcus suis strain WUSS327.</title>
        <authorList>
            <person name="Chen H."/>
            <person name="Gao X."/>
            <person name="Wu Z."/>
        </authorList>
    </citation>
    <scope>NUCLEOTIDE SEQUENCE [LARGE SCALE GENOMIC DNA]</scope>
    <source>
        <strain evidence="3 6">WUSS327</strain>
    </source>
</reference>
<sequence length="105" mass="11825">MSQIKYNNINQSEVTLSDLRQLGRQGGATARLDDGSDMTLRSDFGTVVRKAYIGGEVKVVDLIMNYPKIYPHIRTIARDGILIARRERVATKQVLKLTGRGYSRK</sequence>
<organism evidence="1 5">
    <name type="scientific">Streptococcus suis</name>
    <dbReference type="NCBI Taxonomy" id="1307"/>
    <lineage>
        <taxon>Bacteria</taxon>
        <taxon>Bacillati</taxon>
        <taxon>Bacillota</taxon>
        <taxon>Bacilli</taxon>
        <taxon>Lactobacillales</taxon>
        <taxon>Streptococcaceae</taxon>
        <taxon>Streptococcus</taxon>
    </lineage>
</organism>
<dbReference type="Proteomes" id="UP000309259">
    <property type="component" value="Unassembled WGS sequence"/>
</dbReference>
<dbReference type="Proteomes" id="UP000273973">
    <property type="component" value="Unassembled WGS sequence"/>
</dbReference>
<protein>
    <submittedName>
        <fullName evidence="1">Uncharacterized protein</fullName>
    </submittedName>
</protein>
<evidence type="ECO:0000313" key="1">
    <source>
        <dbReference type="EMBL" id="RRN51156.1"/>
    </source>
</evidence>
<reference evidence="2 4" key="2">
    <citation type="submission" date="2018-11" db="EMBL/GenBank/DDBJ databases">
        <authorList>
            <person name="Stevens M.J."/>
            <person name="Cernela N."/>
            <person name="Spoerry Serrano N."/>
            <person name="Schmitt S."/>
            <person name="Schrenzel J."/>
            <person name="Stephan R."/>
        </authorList>
    </citation>
    <scope>NUCLEOTIDE SEQUENCE [LARGE SCALE GENOMIC DNA]</scope>
    <source>
        <strain evidence="2 4">SS1014</strain>
    </source>
</reference>
<dbReference type="RefSeq" id="WP_024409888.1">
    <property type="nucleotide sequence ID" value="NZ_JAIMDZ010000007.1"/>
</dbReference>
<evidence type="ECO:0000313" key="4">
    <source>
        <dbReference type="Proteomes" id="UP000273973"/>
    </source>
</evidence>
<evidence type="ECO:0000313" key="6">
    <source>
        <dbReference type="Proteomes" id="UP000309259"/>
    </source>
</evidence>
<dbReference type="Proteomes" id="UP000278566">
    <property type="component" value="Unassembled WGS sequence"/>
</dbReference>
<reference evidence="2 4" key="3">
    <citation type="submission" date="2018-12" db="EMBL/GenBank/DDBJ databases">
        <title>Whole-genome sequences of fifteen clinical Streptococcus suis strains isolated from pigs between 2006 and 2018.</title>
        <authorList>
            <person name="Stevens M.J.A."/>
            <person name="Cernela N."/>
            <person name="Spoerry Serrano N."/>
            <person name="Schmitt S."/>
            <person name="Schrenzel J."/>
            <person name="Stephan R."/>
        </authorList>
    </citation>
    <scope>NUCLEOTIDE SEQUENCE [LARGE SCALE GENOMIC DNA]</scope>
    <source>
        <strain evidence="2 4">SS1014</strain>
    </source>
</reference>
<dbReference type="EMBL" id="SSXL01000007">
    <property type="protein sequence ID" value="TII03202.1"/>
    <property type="molecule type" value="Genomic_DNA"/>
</dbReference>
<dbReference type="AlphaFoldDB" id="A0A3R8TCI7"/>
<accession>A0A3R8TCI7</accession>
<evidence type="ECO:0000313" key="5">
    <source>
        <dbReference type="Proteomes" id="UP000278566"/>
    </source>
</evidence>
<gene>
    <name evidence="1" type="ORF">EI220_05175</name>
    <name evidence="2" type="ORF">EJA00_07135</name>
    <name evidence="3" type="ORF">FAJ35_02665</name>
</gene>
<comment type="caution">
    <text evidence="1">The sequence shown here is derived from an EMBL/GenBank/DDBJ whole genome shotgun (WGS) entry which is preliminary data.</text>
</comment>
<dbReference type="EMBL" id="RSDG01000047">
    <property type="protein sequence ID" value="RRR47824.1"/>
    <property type="molecule type" value="Genomic_DNA"/>
</dbReference>
<evidence type="ECO:0000313" key="2">
    <source>
        <dbReference type="EMBL" id="RRR47824.1"/>
    </source>
</evidence>
<name>A0A3R8TCI7_STRSU</name>
<dbReference type="EMBL" id="RRZO01000023">
    <property type="protein sequence ID" value="RRN51156.1"/>
    <property type="molecule type" value="Genomic_DNA"/>
</dbReference>
<proteinExistence type="predicted"/>
<reference evidence="1 5" key="1">
    <citation type="submission" date="2018-11" db="EMBL/GenBank/DDBJ databases">
        <title>Changes in penicillin susceptibility of Streptococcus suis isolates by amino acid alterations in the penicillin-binding protein.</title>
        <authorList>
            <person name="Niemann L."/>
            <person name="Eichhorn I."/>
        </authorList>
    </citation>
    <scope>NUCLEOTIDE SEQUENCE [LARGE SCALE GENOMIC DNA]</scope>
    <source>
        <strain evidence="1 5">IMT40738</strain>
    </source>
</reference>